<gene>
    <name evidence="3" type="ORF">BpHYR1_022212</name>
</gene>
<feature type="coiled-coil region" evidence="1">
    <location>
        <begin position="95"/>
        <end position="122"/>
    </location>
</feature>
<reference evidence="3 4" key="1">
    <citation type="journal article" date="2018" name="Sci. Rep.">
        <title>Genomic signatures of local adaptation to the degree of environmental predictability in rotifers.</title>
        <authorList>
            <person name="Franch-Gras L."/>
            <person name="Hahn C."/>
            <person name="Garcia-Roger E.M."/>
            <person name="Carmona M.J."/>
            <person name="Serra M."/>
            <person name="Gomez A."/>
        </authorList>
    </citation>
    <scope>NUCLEOTIDE SEQUENCE [LARGE SCALE GENOMIC DNA]</scope>
    <source>
        <strain evidence="3">HYR1</strain>
    </source>
</reference>
<evidence type="ECO:0000313" key="4">
    <source>
        <dbReference type="Proteomes" id="UP000276133"/>
    </source>
</evidence>
<organism evidence="3 4">
    <name type="scientific">Brachionus plicatilis</name>
    <name type="common">Marine rotifer</name>
    <name type="synonym">Brachionus muelleri</name>
    <dbReference type="NCBI Taxonomy" id="10195"/>
    <lineage>
        <taxon>Eukaryota</taxon>
        <taxon>Metazoa</taxon>
        <taxon>Spiralia</taxon>
        <taxon>Gnathifera</taxon>
        <taxon>Rotifera</taxon>
        <taxon>Eurotatoria</taxon>
        <taxon>Monogononta</taxon>
        <taxon>Pseudotrocha</taxon>
        <taxon>Ploima</taxon>
        <taxon>Brachionidae</taxon>
        <taxon>Brachionus</taxon>
    </lineage>
</organism>
<feature type="compositionally biased region" description="Basic and acidic residues" evidence="2">
    <location>
        <begin position="239"/>
        <end position="269"/>
    </location>
</feature>
<dbReference type="EMBL" id="REGN01007211">
    <property type="protein sequence ID" value="RNA06972.1"/>
    <property type="molecule type" value="Genomic_DNA"/>
</dbReference>
<accession>A0A3M7Q726</accession>
<dbReference type="Proteomes" id="UP000276133">
    <property type="component" value="Unassembled WGS sequence"/>
</dbReference>
<sequence length="427" mass="49585">MHFDLKGAYFSRDHSLAGSTHNPKMILGNFYAKFDGEHFQKIIDSNIDFIKYRDKLNTSLMFEGRSKKMVLPDEMKNTVKEKTKVGERVTKQESILDLDSDLDHLENEKNEELKKKSSLNRNQLFSAMTIDAKLATNTSFFNLKSPINYNLRKMDAVKLPRLVEPEETRVPFSINRLVPKSRQNILMPNSSKNATSEEYFSLPIIPNLVDLDYVRKKPIDNLSENQLLKQKFEIFLRKKNQKKEPKEQEPNESNESRKVSKTIKKEKSKPSYTPSVKYSEVNEKTQQISTDLIIGSMHELYYFLILAKNRLIYFGNLEFPSYSTKCSAEIEFELSKLISCTSSASLQITKKTDSNSVSANTDIFTCSPKNNYSYSIEKDSTDFEECSTYSSVSEIETEIEETSTKRQRTSKNWRFIQEFERALARYR</sequence>
<protein>
    <submittedName>
        <fullName evidence="3">Uncharacterized protein</fullName>
    </submittedName>
</protein>
<feature type="region of interest" description="Disordered" evidence="2">
    <location>
        <begin position="239"/>
        <end position="278"/>
    </location>
</feature>
<comment type="caution">
    <text evidence="3">The sequence shown here is derived from an EMBL/GenBank/DDBJ whole genome shotgun (WGS) entry which is preliminary data.</text>
</comment>
<dbReference type="OrthoDB" id="10665187at2759"/>
<proteinExistence type="predicted"/>
<evidence type="ECO:0000256" key="1">
    <source>
        <dbReference type="SAM" id="Coils"/>
    </source>
</evidence>
<keyword evidence="4" id="KW-1185">Reference proteome</keyword>
<keyword evidence="1" id="KW-0175">Coiled coil</keyword>
<evidence type="ECO:0000313" key="3">
    <source>
        <dbReference type="EMBL" id="RNA06972.1"/>
    </source>
</evidence>
<name>A0A3M7Q726_BRAPC</name>
<evidence type="ECO:0000256" key="2">
    <source>
        <dbReference type="SAM" id="MobiDB-lite"/>
    </source>
</evidence>
<dbReference type="AlphaFoldDB" id="A0A3M7Q726"/>